<keyword evidence="2" id="KW-1185">Reference proteome</keyword>
<evidence type="ECO:0000313" key="1">
    <source>
        <dbReference type="EMBL" id="TDO45730.1"/>
    </source>
</evidence>
<dbReference type="OrthoDB" id="5181013at2"/>
<dbReference type="GO" id="GO:0030638">
    <property type="term" value="P:polyketide metabolic process"/>
    <property type="evidence" value="ECO:0007669"/>
    <property type="project" value="InterPro"/>
</dbReference>
<dbReference type="AlphaFoldDB" id="A0A4R6K823"/>
<dbReference type="EMBL" id="SNWQ01000012">
    <property type="protein sequence ID" value="TDO45730.1"/>
    <property type="molecule type" value="Genomic_DNA"/>
</dbReference>
<dbReference type="Pfam" id="PF07366">
    <property type="entry name" value="SnoaL"/>
    <property type="match status" value="1"/>
</dbReference>
<dbReference type="SUPFAM" id="SSF54427">
    <property type="entry name" value="NTF2-like"/>
    <property type="match status" value="1"/>
</dbReference>
<comment type="caution">
    <text evidence="1">The sequence shown here is derived from an EMBL/GenBank/DDBJ whole genome shotgun (WGS) entry which is preliminary data.</text>
</comment>
<evidence type="ECO:0000313" key="2">
    <source>
        <dbReference type="Proteomes" id="UP000295388"/>
    </source>
</evidence>
<dbReference type="RefSeq" id="WP_133802367.1">
    <property type="nucleotide sequence ID" value="NZ_SNWQ01000012.1"/>
</dbReference>
<dbReference type="Proteomes" id="UP000295388">
    <property type="component" value="Unassembled WGS sequence"/>
</dbReference>
<sequence>MDTKRGVVASDPKSVAVRSIQIMADGTAADFDELIHPAAVDRENVVQPPPSRVGGPAGYRATAEWLRTAFADLHYDIHHVVAEGNLVAINSTMNGRHVAPFVVYTTDGEVDTAFPPTGKTFAVTQSHWFRIEDGQVIDHWANRDDLGQAQQLGWVPPTPAYLFRMTRAKRRAKHAAKSR</sequence>
<dbReference type="Gene3D" id="3.10.450.50">
    <property type="match status" value="1"/>
</dbReference>
<reference evidence="1 2" key="1">
    <citation type="submission" date="2019-03" db="EMBL/GenBank/DDBJ databases">
        <title>Genomic Encyclopedia of Type Strains, Phase III (KMG-III): the genomes of soil and plant-associated and newly described type strains.</title>
        <authorList>
            <person name="Whitman W."/>
        </authorList>
    </citation>
    <scope>NUCLEOTIDE SEQUENCE [LARGE SCALE GENOMIC DNA]</scope>
    <source>
        <strain evidence="1 2">VKM Ac-2527</strain>
    </source>
</reference>
<protein>
    <submittedName>
        <fullName evidence="1">SnoaL-like polyketide cyclase</fullName>
    </submittedName>
</protein>
<proteinExistence type="predicted"/>
<accession>A0A4R6K823</accession>
<dbReference type="InterPro" id="IPR009959">
    <property type="entry name" value="Cyclase_SnoaL-like"/>
</dbReference>
<organism evidence="1 2">
    <name type="scientific">Kribbella caucasensis</name>
    <dbReference type="NCBI Taxonomy" id="2512215"/>
    <lineage>
        <taxon>Bacteria</taxon>
        <taxon>Bacillati</taxon>
        <taxon>Actinomycetota</taxon>
        <taxon>Actinomycetes</taxon>
        <taxon>Propionibacteriales</taxon>
        <taxon>Kribbellaceae</taxon>
        <taxon>Kribbella</taxon>
    </lineage>
</organism>
<gene>
    <name evidence="1" type="ORF">EV643_11254</name>
</gene>
<dbReference type="InterPro" id="IPR032710">
    <property type="entry name" value="NTF2-like_dom_sf"/>
</dbReference>
<name>A0A4R6K823_9ACTN</name>